<proteinExistence type="predicted"/>
<protein>
    <submittedName>
        <fullName evidence="2">Uncharacterized protein</fullName>
    </submittedName>
</protein>
<gene>
    <name evidence="2" type="ORF">OTK00_002336</name>
</gene>
<accession>A0ABY7BMZ8</accession>
<keyword evidence="3" id="KW-1185">Reference proteome</keyword>
<feature type="signal peptide" evidence="1">
    <location>
        <begin position="1"/>
        <end position="25"/>
    </location>
</feature>
<dbReference type="Proteomes" id="UP001164909">
    <property type="component" value="Chromosome"/>
</dbReference>
<keyword evidence="1" id="KW-0732">Signal</keyword>
<name>A0ABY7BMZ8_9FIRM</name>
<evidence type="ECO:0000313" key="3">
    <source>
        <dbReference type="Proteomes" id="UP001164909"/>
    </source>
</evidence>
<feature type="chain" id="PRO_5047430384" evidence="1">
    <location>
        <begin position="26"/>
        <end position="627"/>
    </location>
</feature>
<dbReference type="PROSITE" id="PS51257">
    <property type="entry name" value="PROKAR_LIPOPROTEIN"/>
    <property type="match status" value="1"/>
</dbReference>
<evidence type="ECO:0000313" key="2">
    <source>
        <dbReference type="EMBL" id="WAM33793.1"/>
    </source>
</evidence>
<reference evidence="2" key="1">
    <citation type="submission" date="2022-12" db="EMBL/GenBank/DDBJ databases">
        <authorList>
            <person name="Bing R.G."/>
            <person name="Willard D.J."/>
            <person name="Manesh M.J.H."/>
            <person name="Laemthong T."/>
            <person name="Crosby J.R."/>
            <person name="Kelly R.M."/>
        </authorList>
    </citation>
    <scope>NUCLEOTIDE SEQUENCE</scope>
    <source>
        <strain evidence="2">DSM 8990</strain>
    </source>
</reference>
<dbReference type="RefSeq" id="WP_045168683.1">
    <property type="nucleotide sequence ID" value="NZ_CP113865.1"/>
</dbReference>
<dbReference type="EMBL" id="CP113865">
    <property type="protein sequence ID" value="WAM33793.1"/>
    <property type="molecule type" value="Genomic_DNA"/>
</dbReference>
<sequence>MVKKMFKKVAAILLMVILVVLTACGNTTATKSKTEMVATATKSQSQSQPSTQSKPVAEITTAKGFTEALLLNAGYNLPKYDEAKRLGLVPPEVKNPNTVLTRAQASYIIWNAINKIDKLKAQNIPVSTAVYDLWDSYLSGKDVVMNPGYSTFGAYQMFDFLRYEIYYPDGSQEVKYIFNPIRFNGNRKLYTIDDVRDLIRTFKKKYPNKLVVELPKRPNIIVIKNAVKTVSGHRKNPKTFKPEYVTLKLKGDAYYVLFERNKLPYANSFYILDNGQRTPYKPVLLLYTGWVDEKNAVIESYLKEFMSTDEKAIKEIDHYIRPKLDLRYNRYIYEWVKSLPRRWKYEDWRRFEERGYIEDYKAIPKLYREPVLHMLDLGIYVWDTSPFYLQKFRAKPGKTLTESEAKQFLTRLFSKSKRDVFDEYTGPVQLYFTKNGDVICGGANIGNVDNYTKIDYTKTAYIGRNGAIFSTPTVTLRLNPALVDELKFRKYDAENNKKQAWFTQPYLVWGVYQDSLSSAGVVGLAHINDLLSNIAIYEGVYFSFEPGPLFYEHARLPLGIYNDPSQYLLAPRLTAVSHRVPDAYQKRAMDDGKYYYNLKNKALIPNKPGVLVQYGDVYAYRYAFNPD</sequence>
<evidence type="ECO:0000256" key="1">
    <source>
        <dbReference type="SAM" id="SignalP"/>
    </source>
</evidence>
<organism evidence="2 3">
    <name type="scientific">Caldicellulosiruptor morganii</name>
    <dbReference type="NCBI Taxonomy" id="1387555"/>
    <lineage>
        <taxon>Bacteria</taxon>
        <taxon>Bacillati</taxon>
        <taxon>Bacillota</taxon>
        <taxon>Bacillota incertae sedis</taxon>
        <taxon>Caldicellulosiruptorales</taxon>
        <taxon>Caldicellulosiruptoraceae</taxon>
        <taxon>Caldicellulosiruptor</taxon>
    </lineage>
</organism>